<dbReference type="EMBL" id="CP039632">
    <property type="protein sequence ID" value="QHR77642.2"/>
    <property type="molecule type" value="Genomic_DNA"/>
</dbReference>
<name>A0A6B9XJZ1_PSEVE</name>
<evidence type="ECO:0000256" key="1">
    <source>
        <dbReference type="SAM" id="MobiDB-lite"/>
    </source>
</evidence>
<organism evidence="3 4">
    <name type="scientific">Pseudomonas veronii</name>
    <dbReference type="NCBI Taxonomy" id="76761"/>
    <lineage>
        <taxon>Bacteria</taxon>
        <taxon>Pseudomonadati</taxon>
        <taxon>Pseudomonadota</taxon>
        <taxon>Gammaproteobacteria</taxon>
        <taxon>Pseudomonadales</taxon>
        <taxon>Pseudomonadaceae</taxon>
        <taxon>Pseudomonas</taxon>
    </lineage>
</organism>
<proteinExistence type="predicted"/>
<keyword evidence="3" id="KW-0614">Plasmid</keyword>
<dbReference type="EMBL" id="CP039632">
    <property type="protein sequence ID" value="QHR77643.2"/>
    <property type="molecule type" value="Genomic_DNA"/>
</dbReference>
<reference evidence="4" key="1">
    <citation type="submission" date="2019-04" db="EMBL/GenBank/DDBJ databases">
        <title>Complete genome sequence of Pseudomonas veronii strain PVy, a versatile degrader capable of using multiple contaminants as sole carbon sources.</title>
        <authorList>
            <person name="Lopez-Echartea E."/>
            <person name="Ridl J."/>
            <person name="Pajer P."/>
            <person name="Strejcek M."/>
            <person name="Suman J."/>
            <person name="Uhlik O."/>
        </authorList>
    </citation>
    <scope>NUCLEOTIDE SEQUENCE [LARGE SCALE GENOMIC DNA]</scope>
    <source>
        <strain evidence="2 4">Pvy</strain>
        <plasmid evidence="2 4">unnamed</plasmid>
    </source>
</reference>
<reference evidence="3" key="2">
    <citation type="submission" date="2020-03" db="EMBL/GenBank/DDBJ databases">
        <title>Complete genome sequence of Pseudomonas veronii strain PVy, a versatile degrader capable of using multiple contaminants as sole carbon sources.</title>
        <authorList>
            <person name="Lopez-Echartea E."/>
            <person name="Ridl J."/>
            <person name="Pajer P."/>
            <person name="Strejcek M."/>
            <person name="Suman J."/>
            <person name="Uhlik O."/>
        </authorList>
    </citation>
    <scope>NUCLEOTIDE SEQUENCE</scope>
    <source>
        <strain evidence="3">Pvy</strain>
        <plasmid evidence="3">unnamed</plasmid>
    </source>
</reference>
<gene>
    <name evidence="2" type="ORF">E4167_35600</name>
    <name evidence="3" type="ORF">E4167_35605</name>
</gene>
<evidence type="ECO:0000313" key="3">
    <source>
        <dbReference type="EMBL" id="QHR77643.2"/>
    </source>
</evidence>
<sequence length="56" mass="5809">MASLMLPVSLRDARLAAHGTITHNSQAANTLSPASFAGTMPDPDNQAKVFAGKEAQ</sequence>
<protein>
    <submittedName>
        <fullName evidence="3">Uncharacterized protein</fullName>
    </submittedName>
</protein>
<feature type="region of interest" description="Disordered" evidence="1">
    <location>
        <begin position="34"/>
        <end position="56"/>
    </location>
</feature>
<dbReference type="Proteomes" id="UP000298274">
    <property type="component" value="Plasmid unnamed"/>
</dbReference>
<evidence type="ECO:0000313" key="2">
    <source>
        <dbReference type="EMBL" id="QHR77642.2"/>
    </source>
</evidence>
<dbReference type="AlphaFoldDB" id="A0A6B9XJZ1"/>
<geneLocation type="plasmid" evidence="3">
    <name>unnamed</name>
</geneLocation>
<evidence type="ECO:0000313" key="4">
    <source>
        <dbReference type="Proteomes" id="UP000298274"/>
    </source>
</evidence>
<accession>A0A6B9XJZ1</accession>